<evidence type="ECO:0000256" key="1">
    <source>
        <dbReference type="ARBA" id="ARBA00006611"/>
    </source>
</evidence>
<dbReference type="PROSITE" id="PS00662">
    <property type="entry name" value="T2SP_E"/>
    <property type="match status" value="1"/>
</dbReference>
<evidence type="ECO:0000313" key="5">
    <source>
        <dbReference type="EMBL" id="DAB38274.1"/>
    </source>
</evidence>
<evidence type="ECO:0000256" key="2">
    <source>
        <dbReference type="ARBA" id="ARBA00022741"/>
    </source>
</evidence>
<protein>
    <recommendedName>
        <fullName evidence="4">Bacterial type II secretion system protein E domain-containing protein</fullName>
    </recommendedName>
</protein>
<dbReference type="PANTHER" id="PTHR30258:SF2">
    <property type="entry name" value="COMG OPERON PROTEIN 1"/>
    <property type="match status" value="1"/>
</dbReference>
<comment type="caution">
    <text evidence="5">The sequence shown here is derived from an EMBL/GenBank/DDBJ whole genome shotgun (WGS) entry which is preliminary data.</text>
</comment>
<dbReference type="PANTHER" id="PTHR30258">
    <property type="entry name" value="TYPE II SECRETION SYSTEM PROTEIN GSPE-RELATED"/>
    <property type="match status" value="1"/>
</dbReference>
<dbReference type="GO" id="GO:0005886">
    <property type="term" value="C:plasma membrane"/>
    <property type="evidence" value="ECO:0007669"/>
    <property type="project" value="TreeGrafter"/>
</dbReference>
<dbReference type="Gene3D" id="3.40.50.300">
    <property type="entry name" value="P-loop containing nucleotide triphosphate hydrolases"/>
    <property type="match status" value="1"/>
</dbReference>
<dbReference type="SUPFAM" id="SSF52540">
    <property type="entry name" value="P-loop containing nucleoside triphosphate hydrolases"/>
    <property type="match status" value="1"/>
</dbReference>
<dbReference type="Gene3D" id="3.30.450.90">
    <property type="match status" value="1"/>
</dbReference>
<dbReference type="InterPro" id="IPR001482">
    <property type="entry name" value="T2SS/T4SS_dom"/>
</dbReference>
<reference evidence="5 6" key="1">
    <citation type="journal article" date="2017" name="Front. Microbiol.">
        <title>Comparative Genomic Analysis of the Class Epsilonproteobacteria and Proposed Reclassification to Epsilonbacteraeota (phyl. nov.).</title>
        <authorList>
            <person name="Waite D.W."/>
            <person name="Vanwonterghem I."/>
            <person name="Rinke C."/>
            <person name="Parks D.H."/>
            <person name="Zhang Y."/>
            <person name="Takai K."/>
            <person name="Sievert S.M."/>
            <person name="Simon J."/>
            <person name="Campbell B.J."/>
            <person name="Hanson T.E."/>
            <person name="Woyke T."/>
            <person name="Klotz M.G."/>
            <person name="Hugenholtz P."/>
        </authorList>
    </citation>
    <scope>NUCLEOTIDE SEQUENCE [LARGE SCALE GENOMIC DNA]</scope>
    <source>
        <strain evidence="5">UBA12443</strain>
    </source>
</reference>
<feature type="domain" description="Bacterial type II secretion system protein E" evidence="4">
    <location>
        <begin position="337"/>
        <end position="351"/>
    </location>
</feature>
<dbReference type="InterPro" id="IPR003593">
    <property type="entry name" value="AAA+_ATPase"/>
</dbReference>
<dbReference type="Pfam" id="PF00437">
    <property type="entry name" value="T2SSE"/>
    <property type="match status" value="1"/>
</dbReference>
<comment type="similarity">
    <text evidence="1">Belongs to the GSP E family.</text>
</comment>
<gene>
    <name evidence="5" type="ORF">CFH83_06895</name>
</gene>
<dbReference type="SMART" id="SM00382">
    <property type="entry name" value="AAA"/>
    <property type="match status" value="1"/>
</dbReference>
<evidence type="ECO:0000256" key="3">
    <source>
        <dbReference type="ARBA" id="ARBA00022840"/>
    </source>
</evidence>
<organism evidence="5 6">
    <name type="scientific">Sulfuricurvum kujiense</name>
    <dbReference type="NCBI Taxonomy" id="148813"/>
    <lineage>
        <taxon>Bacteria</taxon>
        <taxon>Pseudomonadati</taxon>
        <taxon>Campylobacterota</taxon>
        <taxon>Epsilonproteobacteria</taxon>
        <taxon>Campylobacterales</taxon>
        <taxon>Sulfurimonadaceae</taxon>
        <taxon>Sulfuricurvum</taxon>
    </lineage>
</organism>
<accession>A0A2D3WKM2</accession>
<sequence length="520" mass="60121">MNIKKILTPKQLEVCQKEQYYFQQIGIKKHLLDIALSHHFIQKKESSKTYNLELMKEYEMVIAEERDDLLKILRKELLGEKRLAELSQKVHKKVEQKNIPVREFQQKYTALLRVDPESIERKIKQFNAMDDGEDEVIDIFEMLLEYGIQRSASDIHINAYESFYWLRYRIDGKIVARYLLNHELAGRFALIIKERCNIDMINVYAPQGGSFSREYENRTIDFRIEIAPSQYGENIVLRILDKSTNIKSLNSLFPKSHPMSEHVHHFVNQSSGFFLVVGPTGSGKTTTLNAILNQRDRLHEIIYTIEDPIEYKIDFVTQYQINDASGFTFAEGMKSIMRQDPDVIVIGEMRDRESILTGLKAAHSGHMVFSTLHTPNSFMAMERIRDEGGDLFILAYSLSGVVAQRLIPKLCTCKQPCSVEDGKTFFATENHGFEKGGCIRCNFTGYSGRALLMDMVFIPGDMKVRYQFYLALKNSTVFKAWEHFITFSYFQSAAYLFEMGLCDYETLSSELLSLGYVHET</sequence>
<dbReference type="InterPro" id="IPR027417">
    <property type="entry name" value="P-loop_NTPase"/>
</dbReference>
<dbReference type="AlphaFoldDB" id="A0A2D3WKM2"/>
<dbReference type="Proteomes" id="UP000228859">
    <property type="component" value="Unassembled WGS sequence"/>
</dbReference>
<dbReference type="RefSeq" id="WP_294896122.1">
    <property type="nucleotide sequence ID" value="NZ_DLUI01000099.1"/>
</dbReference>
<dbReference type="GO" id="GO:0016887">
    <property type="term" value="F:ATP hydrolysis activity"/>
    <property type="evidence" value="ECO:0007669"/>
    <property type="project" value="TreeGrafter"/>
</dbReference>
<keyword evidence="3" id="KW-0067">ATP-binding</keyword>
<evidence type="ECO:0000259" key="4">
    <source>
        <dbReference type="PROSITE" id="PS00662"/>
    </source>
</evidence>
<name>A0A2D3WKM2_9BACT</name>
<dbReference type="EMBL" id="DLUI01000099">
    <property type="protein sequence ID" value="DAB38274.1"/>
    <property type="molecule type" value="Genomic_DNA"/>
</dbReference>
<dbReference type="GO" id="GO:0005524">
    <property type="term" value="F:ATP binding"/>
    <property type="evidence" value="ECO:0007669"/>
    <property type="project" value="UniProtKB-KW"/>
</dbReference>
<proteinExistence type="inferred from homology"/>
<dbReference type="CDD" id="cd01129">
    <property type="entry name" value="PulE-GspE-like"/>
    <property type="match status" value="1"/>
</dbReference>
<evidence type="ECO:0000313" key="6">
    <source>
        <dbReference type="Proteomes" id="UP000228859"/>
    </source>
</evidence>
<keyword evidence="2" id="KW-0547">Nucleotide-binding</keyword>